<keyword evidence="6" id="KW-0408">Iron</keyword>
<protein>
    <submittedName>
        <fullName evidence="16">TonB-dependent receptor</fullName>
    </submittedName>
</protein>
<evidence type="ECO:0000313" key="16">
    <source>
        <dbReference type="EMBL" id="MBA5607926.1"/>
    </source>
</evidence>
<dbReference type="PANTHER" id="PTHR32552:SF81">
    <property type="entry name" value="TONB-DEPENDENT OUTER MEMBRANE RECEPTOR"/>
    <property type="match status" value="1"/>
</dbReference>
<dbReference type="PROSITE" id="PS52016">
    <property type="entry name" value="TONB_DEPENDENT_REC_3"/>
    <property type="match status" value="1"/>
</dbReference>
<evidence type="ECO:0000256" key="1">
    <source>
        <dbReference type="ARBA" id="ARBA00004571"/>
    </source>
</evidence>
<keyword evidence="8 12" id="KW-0798">TonB box</keyword>
<evidence type="ECO:0000256" key="8">
    <source>
        <dbReference type="ARBA" id="ARBA00023077"/>
    </source>
</evidence>
<evidence type="ECO:0000256" key="13">
    <source>
        <dbReference type="SAM" id="MobiDB-lite"/>
    </source>
</evidence>
<dbReference type="PANTHER" id="PTHR32552">
    <property type="entry name" value="FERRICHROME IRON RECEPTOR-RELATED"/>
    <property type="match status" value="1"/>
</dbReference>
<evidence type="ECO:0000256" key="6">
    <source>
        <dbReference type="ARBA" id="ARBA00023004"/>
    </source>
</evidence>
<dbReference type="EMBL" id="JACEZS010000023">
    <property type="protein sequence ID" value="MBA5607926.1"/>
    <property type="molecule type" value="Genomic_DNA"/>
</dbReference>
<dbReference type="AlphaFoldDB" id="A0A7W2I8W1"/>
<reference evidence="16 17" key="1">
    <citation type="submission" date="2020-07" db="EMBL/GenBank/DDBJ databases">
        <title>Novel species isolated from subtropical streams in China.</title>
        <authorList>
            <person name="Lu H."/>
        </authorList>
    </citation>
    <scope>NUCLEOTIDE SEQUENCE [LARGE SCALE GENOMIC DNA]</scope>
    <source>
        <strain evidence="16 17">FT3S</strain>
    </source>
</reference>
<keyword evidence="9 11" id="KW-0472">Membrane</keyword>
<evidence type="ECO:0000256" key="11">
    <source>
        <dbReference type="PROSITE-ProRule" id="PRU01360"/>
    </source>
</evidence>
<dbReference type="InterPro" id="IPR000531">
    <property type="entry name" value="Beta-barrel_TonB"/>
</dbReference>
<keyword evidence="7" id="KW-0406">Ion transport</keyword>
<feature type="compositionally biased region" description="Basic residues" evidence="13">
    <location>
        <begin position="14"/>
        <end position="23"/>
    </location>
</feature>
<evidence type="ECO:0000259" key="15">
    <source>
        <dbReference type="Pfam" id="PF07715"/>
    </source>
</evidence>
<evidence type="ECO:0000256" key="5">
    <source>
        <dbReference type="ARBA" id="ARBA00022692"/>
    </source>
</evidence>
<evidence type="ECO:0000256" key="10">
    <source>
        <dbReference type="ARBA" id="ARBA00023237"/>
    </source>
</evidence>
<name>A0A7W2I8W1_9BURK</name>
<dbReference type="InterPro" id="IPR006311">
    <property type="entry name" value="TAT_signal"/>
</dbReference>
<feature type="region of interest" description="Disordered" evidence="13">
    <location>
        <begin position="1"/>
        <end position="23"/>
    </location>
</feature>
<comment type="caution">
    <text evidence="16">The sequence shown here is derived from an EMBL/GenBank/DDBJ whole genome shotgun (WGS) entry which is preliminary data.</text>
</comment>
<evidence type="ECO:0000313" key="17">
    <source>
        <dbReference type="Proteomes" id="UP000566711"/>
    </source>
</evidence>
<accession>A0A7W2I8W1</accession>
<feature type="domain" description="TonB-dependent receptor-like beta-barrel" evidence="14">
    <location>
        <begin position="323"/>
        <end position="787"/>
    </location>
</feature>
<dbReference type="GO" id="GO:0006826">
    <property type="term" value="P:iron ion transport"/>
    <property type="evidence" value="ECO:0007669"/>
    <property type="project" value="UniProtKB-KW"/>
</dbReference>
<dbReference type="InterPro" id="IPR039426">
    <property type="entry name" value="TonB-dep_rcpt-like"/>
</dbReference>
<keyword evidence="17" id="KW-1185">Reference proteome</keyword>
<evidence type="ECO:0000256" key="4">
    <source>
        <dbReference type="ARBA" id="ARBA00022496"/>
    </source>
</evidence>
<keyword evidence="2 11" id="KW-0813">Transport</keyword>
<feature type="compositionally biased region" description="Low complexity" evidence="13">
    <location>
        <begin position="1"/>
        <end position="13"/>
    </location>
</feature>
<keyword evidence="16" id="KW-0675">Receptor</keyword>
<gene>
    <name evidence="16" type="ORF">H3H36_21445</name>
</gene>
<comment type="subcellular location">
    <subcellularLocation>
        <location evidence="1 11">Cell outer membrane</location>
        <topology evidence="1 11">Multi-pass membrane protein</topology>
    </subcellularLocation>
</comment>
<dbReference type="InterPro" id="IPR036942">
    <property type="entry name" value="Beta-barrel_TonB_sf"/>
</dbReference>
<keyword evidence="10 11" id="KW-0998">Cell outer membrane</keyword>
<sequence>MSNSTSTRASKSAAARHRPHARARVTRHRLLRTAIAASVACAFAAPAAWSADDVQSIVVTAQARKQLVQDVPIAMQVISAKDISNIGAKDLADLNGYIPGLVVDSTEPTQPSFGIRGVQPGDFGIATDSPVGIYVDGVYTGKTGGALMNFIDVQRIEVIKGPQGTLFGRNSAAGAIAISTNEPGQARDAEAHLKLGDYGRANADVMLNLPLSATTAARLVAVRAGSAGWVTNQTTDHKMGGDKDWATRLSLRQDVGAAKVIVGWEHENMEQYGRPAFAVIQNPALPLGGYQGVYDAAYTANFVDPFSAPLHNDTQGAEGRNFDGATLRIESPLAGMAFASTTAWRRFTTHNYTDNDGNARQDLYLATLDAKRARSFQQEFKLSGKTERLDWIAGLSYFHNNEHQDAGAYVTTATLDTLSLFAGGAPNFAQLFGGLAAAGVPGVRPDASYPWQETHYSDVRTRSVALYGDTIWHVAPSTNVTAGLRWTQDKKTMTWYVPGRVSPALDQFLTTYGPLAGVDPSSFPSNIIFATAGQLAGSPVTRDKDWTDFSPRLVLDHKLDANTLLFASVSRGYQAGGFNIFTPPNPASPTATGRDPSFAPEKMTNFETGVKWNVPALRASVNASLFAYKFKNLQDIQLYSVGAIPTYNVIASDQKAHGLDLDGRVRVNPNLTVFGGLEYLDQTYTRYQRLDAAGNVSLDLTGQPVGTPRLNVMGGASMSWETAGGRASVNLQGSHQSATRCNSDTAALSCLHTATLKTGTATSKFDLRVGWDSPSQRYGMALIVNNLFDQRYITSLGGQTQQFGSPYAYLTPPRAIAVEFRASM</sequence>
<keyword evidence="5 11" id="KW-0812">Transmembrane</keyword>
<dbReference type="Pfam" id="PF00593">
    <property type="entry name" value="TonB_dep_Rec_b-barrel"/>
    <property type="match status" value="1"/>
</dbReference>
<evidence type="ECO:0000256" key="12">
    <source>
        <dbReference type="RuleBase" id="RU003357"/>
    </source>
</evidence>
<keyword evidence="4" id="KW-0410">Iron transport</keyword>
<dbReference type="PROSITE" id="PS51318">
    <property type="entry name" value="TAT"/>
    <property type="match status" value="1"/>
</dbReference>
<evidence type="ECO:0000256" key="3">
    <source>
        <dbReference type="ARBA" id="ARBA00022452"/>
    </source>
</evidence>
<proteinExistence type="inferred from homology"/>
<organism evidence="16 17">
    <name type="scientific">Rugamonas fusca</name>
    <dbReference type="NCBI Taxonomy" id="2758568"/>
    <lineage>
        <taxon>Bacteria</taxon>
        <taxon>Pseudomonadati</taxon>
        <taxon>Pseudomonadota</taxon>
        <taxon>Betaproteobacteria</taxon>
        <taxon>Burkholderiales</taxon>
        <taxon>Oxalobacteraceae</taxon>
        <taxon>Telluria group</taxon>
        <taxon>Rugamonas</taxon>
    </lineage>
</organism>
<comment type="similarity">
    <text evidence="11 12">Belongs to the TonB-dependent receptor family.</text>
</comment>
<evidence type="ECO:0000256" key="7">
    <source>
        <dbReference type="ARBA" id="ARBA00023065"/>
    </source>
</evidence>
<evidence type="ECO:0000256" key="9">
    <source>
        <dbReference type="ARBA" id="ARBA00023136"/>
    </source>
</evidence>
<evidence type="ECO:0000259" key="14">
    <source>
        <dbReference type="Pfam" id="PF00593"/>
    </source>
</evidence>
<keyword evidence="3 11" id="KW-1134">Transmembrane beta strand</keyword>
<dbReference type="GO" id="GO:0009279">
    <property type="term" value="C:cell outer membrane"/>
    <property type="evidence" value="ECO:0007669"/>
    <property type="project" value="UniProtKB-SubCell"/>
</dbReference>
<dbReference type="Pfam" id="PF07715">
    <property type="entry name" value="Plug"/>
    <property type="match status" value="1"/>
</dbReference>
<dbReference type="InterPro" id="IPR012910">
    <property type="entry name" value="Plug_dom"/>
</dbReference>
<feature type="domain" description="TonB-dependent receptor plug" evidence="15">
    <location>
        <begin position="69"/>
        <end position="175"/>
    </location>
</feature>
<dbReference type="Gene3D" id="2.40.170.20">
    <property type="entry name" value="TonB-dependent receptor, beta-barrel domain"/>
    <property type="match status" value="1"/>
</dbReference>
<dbReference type="SUPFAM" id="SSF56935">
    <property type="entry name" value="Porins"/>
    <property type="match status" value="1"/>
</dbReference>
<evidence type="ECO:0000256" key="2">
    <source>
        <dbReference type="ARBA" id="ARBA00022448"/>
    </source>
</evidence>
<dbReference type="Proteomes" id="UP000566711">
    <property type="component" value="Unassembled WGS sequence"/>
</dbReference>